<evidence type="ECO:0000259" key="4">
    <source>
        <dbReference type="Pfam" id="PF02129"/>
    </source>
</evidence>
<evidence type="ECO:0000256" key="2">
    <source>
        <dbReference type="ARBA" id="ARBA00022801"/>
    </source>
</evidence>
<dbReference type="PANTHER" id="PTHR22946">
    <property type="entry name" value="DIENELACTONE HYDROLASE DOMAIN-CONTAINING PROTEIN-RELATED"/>
    <property type="match status" value="1"/>
</dbReference>
<keyword evidence="3" id="KW-0812">Transmembrane</keyword>
<feature type="transmembrane region" description="Helical" evidence="3">
    <location>
        <begin position="44"/>
        <end position="77"/>
    </location>
</feature>
<reference evidence="5" key="1">
    <citation type="submission" date="2020-10" db="EMBL/GenBank/DDBJ databases">
        <title>Sequencing the genomes of 1000 actinobacteria strains.</title>
        <authorList>
            <person name="Klenk H.-P."/>
        </authorList>
    </citation>
    <scope>NUCLEOTIDE SEQUENCE</scope>
    <source>
        <strain evidence="5">DSM 45354</strain>
    </source>
</reference>
<dbReference type="InterPro" id="IPR000383">
    <property type="entry name" value="Xaa-Pro-like_dom"/>
</dbReference>
<dbReference type="PANTHER" id="PTHR22946:SF9">
    <property type="entry name" value="POLYKETIDE TRANSFERASE AF380"/>
    <property type="match status" value="1"/>
</dbReference>
<evidence type="ECO:0000256" key="1">
    <source>
        <dbReference type="ARBA" id="ARBA00008645"/>
    </source>
</evidence>
<dbReference type="InterPro" id="IPR029058">
    <property type="entry name" value="AB_hydrolase_fold"/>
</dbReference>
<feature type="domain" description="Xaa-Pro dipeptidyl-peptidase-like" evidence="4">
    <location>
        <begin position="229"/>
        <end position="310"/>
    </location>
</feature>
<keyword evidence="6" id="KW-1185">Reference proteome</keyword>
<keyword evidence="3" id="KW-1133">Transmembrane helix</keyword>
<feature type="transmembrane region" description="Helical" evidence="3">
    <location>
        <begin position="89"/>
        <end position="108"/>
    </location>
</feature>
<protein>
    <submittedName>
        <fullName evidence="5">Pimeloyl-ACP methyl ester carboxylesterase</fullName>
    </submittedName>
</protein>
<dbReference type="EMBL" id="JADBEM010000001">
    <property type="protein sequence ID" value="MBE1611459.1"/>
    <property type="molecule type" value="Genomic_DNA"/>
</dbReference>
<dbReference type="RefSeq" id="WP_192754671.1">
    <property type="nucleotide sequence ID" value="NZ_BAABJL010000178.1"/>
</dbReference>
<organism evidence="5 6">
    <name type="scientific">Actinopolymorpha pittospori</name>
    <dbReference type="NCBI Taxonomy" id="648752"/>
    <lineage>
        <taxon>Bacteria</taxon>
        <taxon>Bacillati</taxon>
        <taxon>Actinomycetota</taxon>
        <taxon>Actinomycetes</taxon>
        <taxon>Propionibacteriales</taxon>
        <taxon>Actinopolymorphaceae</taxon>
        <taxon>Actinopolymorpha</taxon>
    </lineage>
</organism>
<gene>
    <name evidence="5" type="ORF">HEB94_008307</name>
</gene>
<dbReference type="InterPro" id="IPR050261">
    <property type="entry name" value="FrsA_esterase"/>
</dbReference>
<name>A0A927N3L6_9ACTN</name>
<feature type="transmembrane region" description="Helical" evidence="3">
    <location>
        <begin position="120"/>
        <end position="141"/>
    </location>
</feature>
<accession>A0A927N3L6</accession>
<proteinExistence type="inferred from homology"/>
<dbReference type="Gene3D" id="3.40.50.1820">
    <property type="entry name" value="alpha/beta hydrolase"/>
    <property type="match status" value="1"/>
</dbReference>
<comment type="caution">
    <text evidence="5">The sequence shown here is derived from an EMBL/GenBank/DDBJ whole genome shotgun (WGS) entry which is preliminary data.</text>
</comment>
<evidence type="ECO:0000313" key="5">
    <source>
        <dbReference type="EMBL" id="MBE1611459.1"/>
    </source>
</evidence>
<dbReference type="AlphaFoldDB" id="A0A927N3L6"/>
<dbReference type="GO" id="GO:0052689">
    <property type="term" value="F:carboxylic ester hydrolase activity"/>
    <property type="evidence" value="ECO:0007669"/>
    <property type="project" value="UniProtKB-ARBA"/>
</dbReference>
<evidence type="ECO:0000256" key="3">
    <source>
        <dbReference type="SAM" id="Phobius"/>
    </source>
</evidence>
<dbReference type="Pfam" id="PF02129">
    <property type="entry name" value="Peptidase_S15"/>
    <property type="match status" value="1"/>
</dbReference>
<dbReference type="Proteomes" id="UP000638648">
    <property type="component" value="Unassembled WGS sequence"/>
</dbReference>
<evidence type="ECO:0000313" key="6">
    <source>
        <dbReference type="Proteomes" id="UP000638648"/>
    </source>
</evidence>
<keyword evidence="2" id="KW-0378">Hydrolase</keyword>
<dbReference type="SUPFAM" id="SSF53474">
    <property type="entry name" value="alpha/beta-Hydrolases"/>
    <property type="match status" value="1"/>
</dbReference>
<sequence length="441" mass="47211">MAVVAPERPKRSPVLRRLTRRIGHRPVWRKPRRPLRMLRSATKVTAVALAVVIAPGGTVLGCIFRMLALAAVTFVVLRIEGRASLRRRSVLAIGVGAVGALAGFGIGVPHAAADGLSLRSAAGAVLVVVGVSLLVTGPLALARTVRRWRRVGVLVGSLAAALILLPPLVAAVAVTNPPPTHLDRLTPGDKGYPYDNVELRTTDGVLLRGWYIPSRNSAAVALVPDAGTTRSSVLPQAVLLAKHGYGVLLFDPRGNGMSEGDANDLGWGCERDINAAINFLANHYDVRRSKIAVIGLGRGGEGAITAGARDGRIRSVVAEGVGRRSFGDTLRLPDTPSGWLQRVSDSIEFAGAGVLRHSLPPPSLRRSIAAMEPKKLLLIANRGEIRVGQLYRRTSPKTVALWKLPDTPHLQAYAMRIAAWEDQVTSFLRTTLKPRQVPMRS</sequence>
<comment type="similarity">
    <text evidence="1">Belongs to the AB hydrolase superfamily.</text>
</comment>
<keyword evidence="3" id="KW-0472">Membrane</keyword>
<feature type="transmembrane region" description="Helical" evidence="3">
    <location>
        <begin position="153"/>
        <end position="174"/>
    </location>
</feature>